<dbReference type="Proteomes" id="UP001516662">
    <property type="component" value="Unassembled WGS sequence"/>
</dbReference>
<dbReference type="InterPro" id="IPR011650">
    <property type="entry name" value="Peptidase_M20_dimer"/>
</dbReference>
<evidence type="ECO:0000313" key="4">
    <source>
        <dbReference type="EMBL" id="MBE4908518.1"/>
    </source>
</evidence>
<reference evidence="4 5" key="1">
    <citation type="submission" date="2020-10" db="EMBL/GenBank/DDBJ databases">
        <title>Bacillus sp. HD4P25, an endophyte from a halophyte.</title>
        <authorList>
            <person name="Sun J.-Q."/>
        </authorList>
    </citation>
    <scope>NUCLEOTIDE SEQUENCE [LARGE SCALE GENOMIC DNA]</scope>
    <source>
        <strain evidence="4 5">YIM 93174</strain>
    </source>
</reference>
<evidence type="ECO:0000256" key="1">
    <source>
        <dbReference type="ARBA" id="ARBA00001947"/>
    </source>
</evidence>
<sequence>MIETWVDIKTEAADYLSKLIQINTSNYLENEMEAIQFLVKIAEKNGLYTYVHRTGGNRGNVVISLKPEYENPIVLLSHLDVVPANEEDWEHPPFAGEIIDDVLWGRGTIDTKQMTITHLMTLLLLKRNKVGLNRDVILVATSDEENGSHFGLIPFLKDHPKLLNNSIVFNEGGGFPLLFEDHAYYLCEMGQKGLARVRITAKNDSTSNPYLPNNSSLQAILQVIKAFQTPDINEIMPSSTYTLYSTIASDLGITFSENEFDSFLQKIPQTYVSLFKAMSKTTFSITKWDGGKKHPSLGGQYEVYLDSRPVPSVNRESYEKMLDTILAGLPVEYEILSFSQGYESYINTEHLALFEKEVRKEIPNAKVVPFLSIGGSDSRHIDSSQSQIYGYCPMMPDMSFDKVIKMVHGINERIPLESLRFGIQNMYNIIIQMEGSVKG</sequence>
<keyword evidence="5" id="KW-1185">Reference proteome</keyword>
<comment type="cofactor">
    <cofactor evidence="1">
        <name>Zn(2+)</name>
        <dbReference type="ChEBI" id="CHEBI:29105"/>
    </cofactor>
</comment>
<dbReference type="PANTHER" id="PTHR43808">
    <property type="entry name" value="ACETYLORNITHINE DEACETYLASE"/>
    <property type="match status" value="1"/>
</dbReference>
<dbReference type="PANTHER" id="PTHR43808:SF8">
    <property type="entry name" value="PEPTIDASE M20 DIMERISATION DOMAIN-CONTAINING PROTEIN"/>
    <property type="match status" value="1"/>
</dbReference>
<organism evidence="4 5">
    <name type="scientific">Litchfieldia luteola</name>
    <dbReference type="NCBI Taxonomy" id="682179"/>
    <lineage>
        <taxon>Bacteria</taxon>
        <taxon>Bacillati</taxon>
        <taxon>Bacillota</taxon>
        <taxon>Bacilli</taxon>
        <taxon>Bacillales</taxon>
        <taxon>Bacillaceae</taxon>
        <taxon>Litchfieldia</taxon>
    </lineage>
</organism>
<accession>A0ABR9QJ40</accession>
<dbReference type="RefSeq" id="WP_193536290.1">
    <property type="nucleotide sequence ID" value="NZ_JADCLJ010000020.1"/>
</dbReference>
<comment type="caution">
    <text evidence="4">The sequence shown here is derived from an EMBL/GenBank/DDBJ whole genome shotgun (WGS) entry which is preliminary data.</text>
</comment>
<dbReference type="InterPro" id="IPR050072">
    <property type="entry name" value="Peptidase_M20A"/>
</dbReference>
<evidence type="ECO:0000259" key="3">
    <source>
        <dbReference type="Pfam" id="PF07687"/>
    </source>
</evidence>
<dbReference type="EMBL" id="JADCLJ010000020">
    <property type="protein sequence ID" value="MBE4908518.1"/>
    <property type="molecule type" value="Genomic_DNA"/>
</dbReference>
<evidence type="ECO:0000313" key="5">
    <source>
        <dbReference type="Proteomes" id="UP001516662"/>
    </source>
</evidence>
<dbReference type="Gene3D" id="1.10.150.900">
    <property type="match status" value="1"/>
</dbReference>
<protein>
    <submittedName>
        <fullName evidence="4">M20/M25/M40 family metallo-hydrolase</fullName>
    </submittedName>
</protein>
<dbReference type="Gene3D" id="3.40.630.10">
    <property type="entry name" value="Zn peptidases"/>
    <property type="match status" value="1"/>
</dbReference>
<proteinExistence type="predicted"/>
<keyword evidence="2" id="KW-0862">Zinc</keyword>
<name>A0ABR9QJ40_9BACI</name>
<feature type="domain" description="Peptidase M20 dimerisation" evidence="3">
    <location>
        <begin position="191"/>
        <end position="333"/>
    </location>
</feature>
<dbReference type="SUPFAM" id="SSF53187">
    <property type="entry name" value="Zn-dependent exopeptidases"/>
    <property type="match status" value="1"/>
</dbReference>
<evidence type="ECO:0000256" key="2">
    <source>
        <dbReference type="ARBA" id="ARBA00022833"/>
    </source>
</evidence>
<gene>
    <name evidence="4" type="ORF">IMZ08_10665</name>
</gene>
<dbReference type="InterPro" id="IPR002933">
    <property type="entry name" value="Peptidase_M20"/>
</dbReference>
<dbReference type="Pfam" id="PF07687">
    <property type="entry name" value="M20_dimer"/>
    <property type="match status" value="1"/>
</dbReference>
<dbReference type="Pfam" id="PF01546">
    <property type="entry name" value="Peptidase_M20"/>
    <property type="match status" value="1"/>
</dbReference>